<evidence type="ECO:0000256" key="10">
    <source>
        <dbReference type="ARBA" id="ARBA00023049"/>
    </source>
</evidence>
<name>A0A1K1RTX6_9BACT</name>
<dbReference type="EMBL" id="FPIZ01000014">
    <property type="protein sequence ID" value="SFW75378.1"/>
    <property type="molecule type" value="Genomic_DNA"/>
</dbReference>
<dbReference type="OrthoDB" id="9798714at2"/>
<dbReference type="GO" id="GO:0006508">
    <property type="term" value="P:proteolysis"/>
    <property type="evidence" value="ECO:0007669"/>
    <property type="project" value="UniProtKB-KW"/>
</dbReference>
<evidence type="ECO:0000256" key="4">
    <source>
        <dbReference type="ARBA" id="ARBA00022670"/>
    </source>
</evidence>
<keyword evidence="8" id="KW-0378">Hydrolase</keyword>
<evidence type="ECO:0000256" key="2">
    <source>
        <dbReference type="ARBA" id="ARBA00001941"/>
    </source>
</evidence>
<dbReference type="GO" id="GO:0004222">
    <property type="term" value="F:metalloendopeptidase activity"/>
    <property type="evidence" value="ECO:0007669"/>
    <property type="project" value="TreeGrafter"/>
</dbReference>
<dbReference type="InterPro" id="IPR002816">
    <property type="entry name" value="TraB/PrgY/GumN_fam"/>
</dbReference>
<dbReference type="Proteomes" id="UP001326715">
    <property type="component" value="Chromosome"/>
</dbReference>
<dbReference type="AlphaFoldDB" id="A0A1K1RTX6"/>
<keyword evidence="12" id="KW-0325">Glycoprotein</keyword>
<reference evidence="14 16" key="2">
    <citation type="submission" date="2023-11" db="EMBL/GenBank/DDBJ databases">
        <title>MicrobeMod: A computational toolkit for identifying prokaryotic methylation and restriction-modification with nanopore sequencing.</title>
        <authorList>
            <person name="Crits-Christoph A."/>
            <person name="Kang S.C."/>
            <person name="Lee H."/>
            <person name="Ostrov N."/>
        </authorList>
    </citation>
    <scope>NUCLEOTIDE SEQUENCE [LARGE SCALE GENOMIC DNA]</scope>
    <source>
        <strain evidence="14 16">ATCC 23090</strain>
    </source>
</reference>
<dbReference type="GO" id="GO:0030178">
    <property type="term" value="P:negative regulation of Wnt signaling pathway"/>
    <property type="evidence" value="ECO:0007669"/>
    <property type="project" value="InterPro"/>
</dbReference>
<keyword evidence="4" id="KW-0645">Protease</keyword>
<comment type="subcellular location">
    <subcellularLocation>
        <location evidence="3">Membrane</location>
        <topology evidence="3">Single-pass type I membrane protein</topology>
    </subcellularLocation>
</comment>
<evidence type="ECO:0000256" key="11">
    <source>
        <dbReference type="ARBA" id="ARBA00023136"/>
    </source>
</evidence>
<reference evidence="13 15" key="1">
    <citation type="submission" date="2016-11" db="EMBL/GenBank/DDBJ databases">
        <authorList>
            <person name="Jaros S."/>
            <person name="Januszkiewicz K."/>
            <person name="Wedrychowicz H."/>
        </authorList>
    </citation>
    <scope>NUCLEOTIDE SEQUENCE [LARGE SCALE GENOMIC DNA]</scope>
    <source>
        <strain evidence="13 15">DSM 784</strain>
    </source>
</reference>
<dbReference type="EMBL" id="CP140154">
    <property type="protein sequence ID" value="WQG92028.1"/>
    <property type="molecule type" value="Genomic_DNA"/>
</dbReference>
<keyword evidence="10" id="KW-0482">Metalloprotease</keyword>
<keyword evidence="11" id="KW-0472">Membrane</keyword>
<evidence type="ECO:0000256" key="5">
    <source>
        <dbReference type="ARBA" id="ARBA00022692"/>
    </source>
</evidence>
<dbReference type="STRING" id="1004.SAMN05661012_04234"/>
<comment type="cofactor">
    <cofactor evidence="2">
        <name>Co(2+)</name>
        <dbReference type="ChEBI" id="CHEBI:48828"/>
    </cofactor>
</comment>
<keyword evidence="6" id="KW-0479">Metal-binding</keyword>
<protein>
    <submittedName>
        <fullName evidence="14">TraB/GumN family protein</fullName>
    </submittedName>
</protein>
<proteinExistence type="predicted"/>
<evidence type="ECO:0000256" key="12">
    <source>
        <dbReference type="ARBA" id="ARBA00023180"/>
    </source>
</evidence>
<dbReference type="Proteomes" id="UP000183788">
    <property type="component" value="Unassembled WGS sequence"/>
</dbReference>
<keyword evidence="9" id="KW-1133">Transmembrane helix</keyword>
<evidence type="ECO:0000256" key="8">
    <source>
        <dbReference type="ARBA" id="ARBA00022801"/>
    </source>
</evidence>
<evidence type="ECO:0000256" key="1">
    <source>
        <dbReference type="ARBA" id="ARBA00001936"/>
    </source>
</evidence>
<dbReference type="PANTHER" id="PTHR31120">
    <property type="entry name" value="METALLOPROTEASE TIKI"/>
    <property type="match status" value="1"/>
</dbReference>
<evidence type="ECO:0000313" key="15">
    <source>
        <dbReference type="Proteomes" id="UP000183788"/>
    </source>
</evidence>
<dbReference type="GO" id="GO:0046872">
    <property type="term" value="F:metal ion binding"/>
    <property type="evidence" value="ECO:0007669"/>
    <property type="project" value="UniProtKB-KW"/>
</dbReference>
<evidence type="ECO:0000313" key="14">
    <source>
        <dbReference type="EMBL" id="WQG92028.1"/>
    </source>
</evidence>
<accession>A0A1K1RTX6</accession>
<dbReference type="InterPro" id="IPR040230">
    <property type="entry name" value="TIKI1/2-like"/>
</dbReference>
<dbReference type="CDD" id="cd14789">
    <property type="entry name" value="Tiki"/>
    <property type="match status" value="1"/>
</dbReference>
<evidence type="ECO:0000256" key="7">
    <source>
        <dbReference type="ARBA" id="ARBA00022729"/>
    </source>
</evidence>
<dbReference type="RefSeq" id="WP_072363227.1">
    <property type="nucleotide sequence ID" value="NZ_CP139972.1"/>
</dbReference>
<comment type="cofactor">
    <cofactor evidence="1">
        <name>Mn(2+)</name>
        <dbReference type="ChEBI" id="CHEBI:29035"/>
    </cofactor>
</comment>
<evidence type="ECO:0000256" key="6">
    <source>
        <dbReference type="ARBA" id="ARBA00022723"/>
    </source>
</evidence>
<evidence type="ECO:0000256" key="3">
    <source>
        <dbReference type="ARBA" id="ARBA00004479"/>
    </source>
</evidence>
<evidence type="ECO:0000313" key="16">
    <source>
        <dbReference type="Proteomes" id="UP001326715"/>
    </source>
</evidence>
<dbReference type="Pfam" id="PF01963">
    <property type="entry name" value="TraB_PrgY_gumN"/>
    <property type="match status" value="1"/>
</dbReference>
<gene>
    <name evidence="13" type="ORF">SAMN05661012_04234</name>
    <name evidence="14" type="ORF">SR876_10975</name>
</gene>
<dbReference type="GO" id="GO:0016020">
    <property type="term" value="C:membrane"/>
    <property type="evidence" value="ECO:0007669"/>
    <property type="project" value="UniProtKB-SubCell"/>
</dbReference>
<keyword evidence="5" id="KW-0812">Transmembrane</keyword>
<evidence type="ECO:0000256" key="9">
    <source>
        <dbReference type="ARBA" id="ARBA00022989"/>
    </source>
</evidence>
<dbReference type="PANTHER" id="PTHR31120:SF6">
    <property type="entry name" value="METALLOPROTEASE TIKI HOMOLOG"/>
    <property type="match status" value="1"/>
</dbReference>
<evidence type="ECO:0000313" key="13">
    <source>
        <dbReference type="EMBL" id="SFW75378.1"/>
    </source>
</evidence>
<keyword evidence="16" id="KW-1185">Reference proteome</keyword>
<organism evidence="13 15">
    <name type="scientific">Chitinophaga sancti</name>
    <dbReference type="NCBI Taxonomy" id="1004"/>
    <lineage>
        <taxon>Bacteria</taxon>
        <taxon>Pseudomonadati</taxon>
        <taxon>Bacteroidota</taxon>
        <taxon>Chitinophagia</taxon>
        <taxon>Chitinophagales</taxon>
        <taxon>Chitinophagaceae</taxon>
        <taxon>Chitinophaga</taxon>
    </lineage>
</organism>
<keyword evidence="7" id="KW-0732">Signal</keyword>
<sequence length="287" mass="32355">MLTTLLGLLTTFLPLAQRDAPKDSSSLLWKISGHGLSKPSYLFGTIHMICSDDLPFSVSIGKAMKETKAFYTEFNLDDAEALKRISGEMIMPPDYSFKSLFTPEDYTLLRDYFLDSMGVTLETLDRMKPMVIISILLQHTVSCEHPVSCEQMLLDLAKGHGMSIHGLERAEDQVAIFDSIPDKEEAAALVKTVKTMASSREDYDELLKAYYSADINRLFDLVTKEEFIVRYKRVMLDNRNRNWIPVISKQIQQAPAFFACGVGHLGGKEGVIALLREEGYRVEPVIE</sequence>